<reference evidence="2 3" key="1">
    <citation type="submission" date="2024-08" db="EMBL/GenBank/DDBJ databases">
        <title>Gnathostoma spinigerum genome.</title>
        <authorList>
            <person name="Gonzalez-Bertolin B."/>
            <person name="Monzon S."/>
            <person name="Zaballos A."/>
            <person name="Jimenez P."/>
            <person name="Dekumyoy P."/>
            <person name="Varona S."/>
            <person name="Cuesta I."/>
            <person name="Sumanam S."/>
            <person name="Adisakwattana P."/>
            <person name="Gasser R.B."/>
            <person name="Hernandez-Gonzalez A."/>
            <person name="Young N.D."/>
            <person name="Perteguer M.J."/>
        </authorList>
    </citation>
    <scope>NUCLEOTIDE SEQUENCE [LARGE SCALE GENOMIC DNA]</scope>
    <source>
        <strain evidence="2">AL3</strain>
        <tissue evidence="2">Liver</tissue>
    </source>
</reference>
<protein>
    <submittedName>
        <fullName evidence="2">Uncharacterized protein</fullName>
    </submittedName>
</protein>
<organism evidence="2 3">
    <name type="scientific">Gnathostoma spinigerum</name>
    <dbReference type="NCBI Taxonomy" id="75299"/>
    <lineage>
        <taxon>Eukaryota</taxon>
        <taxon>Metazoa</taxon>
        <taxon>Ecdysozoa</taxon>
        <taxon>Nematoda</taxon>
        <taxon>Chromadorea</taxon>
        <taxon>Rhabditida</taxon>
        <taxon>Spirurina</taxon>
        <taxon>Gnathostomatomorpha</taxon>
        <taxon>Gnathostomatoidea</taxon>
        <taxon>Gnathostomatidae</taxon>
        <taxon>Gnathostoma</taxon>
    </lineage>
</organism>
<dbReference type="Proteomes" id="UP001608902">
    <property type="component" value="Unassembled WGS sequence"/>
</dbReference>
<proteinExistence type="predicted"/>
<comment type="caution">
    <text evidence="2">The sequence shown here is derived from an EMBL/GenBank/DDBJ whole genome shotgun (WGS) entry which is preliminary data.</text>
</comment>
<gene>
    <name evidence="2" type="ORF">AB6A40_004159</name>
</gene>
<dbReference type="EMBL" id="JBGFUD010002311">
    <property type="protein sequence ID" value="MFH4977450.1"/>
    <property type="molecule type" value="Genomic_DNA"/>
</dbReference>
<evidence type="ECO:0000313" key="2">
    <source>
        <dbReference type="EMBL" id="MFH4977450.1"/>
    </source>
</evidence>
<sequence>MVELHLFVCVSILLSAITSTTALDYSNIESDLPFMNEFDTRWKKGRPKGPLRFGKRGSAWSRNMDAQIPSYRLVLKKIITSNSYE</sequence>
<evidence type="ECO:0000256" key="1">
    <source>
        <dbReference type="SAM" id="SignalP"/>
    </source>
</evidence>
<feature type="signal peptide" evidence="1">
    <location>
        <begin position="1"/>
        <end position="22"/>
    </location>
</feature>
<accession>A0ABD6EBN6</accession>
<evidence type="ECO:0000313" key="3">
    <source>
        <dbReference type="Proteomes" id="UP001608902"/>
    </source>
</evidence>
<name>A0ABD6EBN6_9BILA</name>
<keyword evidence="3" id="KW-1185">Reference proteome</keyword>
<dbReference type="AlphaFoldDB" id="A0ABD6EBN6"/>
<feature type="chain" id="PRO_5044818037" evidence="1">
    <location>
        <begin position="23"/>
        <end position="85"/>
    </location>
</feature>
<keyword evidence="1" id="KW-0732">Signal</keyword>